<dbReference type="EMBL" id="UFSZ01000001">
    <property type="protein sequence ID" value="SUV19654.1"/>
    <property type="molecule type" value="Genomic_DNA"/>
</dbReference>
<name>A0A2S0JV86_LYSSH</name>
<dbReference type="Proteomes" id="UP000238825">
    <property type="component" value="Chromosome"/>
</dbReference>
<proteinExistence type="predicted"/>
<reference evidence="1 3" key="1">
    <citation type="submission" date="2017-03" db="EMBL/GenBank/DDBJ databases">
        <title>The whole genome sequencing and assembly of Lysinibacillus sphaericus DSM 28T strain.</title>
        <authorList>
            <person name="Lee Y.-J."/>
            <person name="Yi H."/>
            <person name="Bahn Y.-S."/>
            <person name="Kim J.F."/>
            <person name="Lee D.-W."/>
        </authorList>
    </citation>
    <scope>NUCLEOTIDE SEQUENCE [LARGE SCALE GENOMIC DNA]</scope>
    <source>
        <strain evidence="1 3">DSM 28</strain>
    </source>
</reference>
<evidence type="ECO:0000313" key="4">
    <source>
        <dbReference type="Proteomes" id="UP000255295"/>
    </source>
</evidence>
<reference evidence="2 4" key="2">
    <citation type="submission" date="2018-06" db="EMBL/GenBank/DDBJ databases">
        <authorList>
            <consortium name="Pathogen Informatics"/>
            <person name="Doyle S."/>
        </authorList>
    </citation>
    <scope>NUCLEOTIDE SEQUENCE [LARGE SCALE GENOMIC DNA]</scope>
    <source>
        <strain evidence="2 4">NCTC10338</strain>
    </source>
</reference>
<evidence type="ECO:0000313" key="1">
    <source>
        <dbReference type="EMBL" id="AVK95057.1"/>
    </source>
</evidence>
<accession>A0A2S0JV86</accession>
<organism evidence="1 3">
    <name type="scientific">Lysinibacillus sphaericus</name>
    <name type="common">Bacillus sphaericus</name>
    <dbReference type="NCBI Taxonomy" id="1421"/>
    <lineage>
        <taxon>Bacteria</taxon>
        <taxon>Bacillati</taxon>
        <taxon>Bacillota</taxon>
        <taxon>Bacilli</taxon>
        <taxon>Bacillales</taxon>
        <taxon>Bacillaceae</taxon>
        <taxon>Lysinibacillus</taxon>
    </lineage>
</organism>
<gene>
    <name evidence="1" type="ORF">LS41612_01485</name>
    <name evidence="2" type="ORF">NCTC10338_04509</name>
</gene>
<evidence type="ECO:0000313" key="2">
    <source>
        <dbReference type="EMBL" id="SUV19654.1"/>
    </source>
</evidence>
<dbReference type="EMBL" id="CP019980">
    <property type="protein sequence ID" value="AVK95057.1"/>
    <property type="molecule type" value="Genomic_DNA"/>
</dbReference>
<evidence type="ECO:0000313" key="3">
    <source>
        <dbReference type="Proteomes" id="UP000238825"/>
    </source>
</evidence>
<dbReference type="Proteomes" id="UP000255295">
    <property type="component" value="Unassembled WGS sequence"/>
</dbReference>
<protein>
    <submittedName>
        <fullName evidence="1">Uncharacterized protein</fullName>
    </submittedName>
</protein>
<sequence>MSCPQGWNKVGECYGDAFCNHNDGCGFLWLEKSYQQHIYAKCQNGSKTDCYYSSTTTLRCC</sequence>
<dbReference type="AlphaFoldDB" id="A0A2S0JV86"/>